<dbReference type="InterPro" id="IPR016440">
    <property type="entry name" value="Rubredoxin-O_OxRdtase"/>
</dbReference>
<dbReference type="InterPro" id="IPR036866">
    <property type="entry name" value="RibonucZ/Hydroxyglut_hydro"/>
</dbReference>
<dbReference type="GO" id="GO:0046872">
    <property type="term" value="F:metal ion binding"/>
    <property type="evidence" value="ECO:0007669"/>
    <property type="project" value="InterPro"/>
</dbReference>
<dbReference type="Proteomes" id="UP000243205">
    <property type="component" value="Unassembled WGS sequence"/>
</dbReference>
<dbReference type="STRING" id="57664.SAMN05661003_10861"/>
<dbReference type="GO" id="GO:0010181">
    <property type="term" value="F:FMN binding"/>
    <property type="evidence" value="ECO:0007669"/>
    <property type="project" value="InterPro"/>
</dbReference>
<dbReference type="PIRSF" id="PIRSF005243">
    <property type="entry name" value="ROO"/>
    <property type="match status" value="1"/>
</dbReference>
<keyword evidence="5" id="KW-0408">Iron</keyword>
<organism evidence="7 8">
    <name type="scientific">Desulfuromonas thiophila</name>
    <dbReference type="NCBI Taxonomy" id="57664"/>
    <lineage>
        <taxon>Bacteria</taxon>
        <taxon>Pseudomonadati</taxon>
        <taxon>Thermodesulfobacteriota</taxon>
        <taxon>Desulfuromonadia</taxon>
        <taxon>Desulfuromonadales</taxon>
        <taxon>Desulfuromonadaceae</taxon>
        <taxon>Desulfuromonas</taxon>
    </lineage>
</organism>
<dbReference type="InterPro" id="IPR001279">
    <property type="entry name" value="Metallo-B-lactamas"/>
</dbReference>
<dbReference type="SUPFAM" id="SSF52218">
    <property type="entry name" value="Flavoproteins"/>
    <property type="match status" value="1"/>
</dbReference>
<dbReference type="GO" id="GO:0016491">
    <property type="term" value="F:oxidoreductase activity"/>
    <property type="evidence" value="ECO:0007669"/>
    <property type="project" value="InterPro"/>
</dbReference>
<dbReference type="Pfam" id="PF19583">
    <property type="entry name" value="ODP"/>
    <property type="match status" value="1"/>
</dbReference>
<name>A0A1G7C6A7_9BACT</name>
<protein>
    <submittedName>
        <fullName evidence="7">Flavorubredoxin</fullName>
    </submittedName>
</protein>
<dbReference type="PROSITE" id="PS50902">
    <property type="entry name" value="FLAVODOXIN_LIKE"/>
    <property type="match status" value="1"/>
</dbReference>
<dbReference type="AlphaFoldDB" id="A0A1G7C6A7"/>
<feature type="domain" description="Flavodoxin-like" evidence="6">
    <location>
        <begin position="258"/>
        <end position="396"/>
    </location>
</feature>
<dbReference type="GO" id="GO:0009055">
    <property type="term" value="F:electron transfer activity"/>
    <property type="evidence" value="ECO:0007669"/>
    <property type="project" value="InterPro"/>
</dbReference>
<comment type="cofactor">
    <cofactor evidence="1">
        <name>Fe cation</name>
        <dbReference type="ChEBI" id="CHEBI:24875"/>
    </cofactor>
</comment>
<evidence type="ECO:0000256" key="2">
    <source>
        <dbReference type="ARBA" id="ARBA00007121"/>
    </source>
</evidence>
<dbReference type="InterPro" id="IPR051285">
    <property type="entry name" value="NADH_oxidoreductase_modular"/>
</dbReference>
<keyword evidence="3" id="KW-0813">Transport</keyword>
<dbReference type="OrthoDB" id="9800607at2"/>
<accession>A0A1G7C6A7</accession>
<evidence type="ECO:0000313" key="8">
    <source>
        <dbReference type="Proteomes" id="UP000243205"/>
    </source>
</evidence>
<dbReference type="Gene3D" id="3.40.50.360">
    <property type="match status" value="1"/>
</dbReference>
<dbReference type="InterPro" id="IPR008254">
    <property type="entry name" value="Flavodoxin/NO_synth"/>
</dbReference>
<dbReference type="PANTHER" id="PTHR32145:SF11">
    <property type="entry name" value="DIFLAVIN FLAVOPROTEIN A 2-RELATED"/>
    <property type="match status" value="1"/>
</dbReference>
<dbReference type="RefSeq" id="WP_092078415.1">
    <property type="nucleotide sequence ID" value="NZ_CALFZY010000008.1"/>
</dbReference>
<evidence type="ECO:0000256" key="5">
    <source>
        <dbReference type="ARBA" id="ARBA00023004"/>
    </source>
</evidence>
<dbReference type="InterPro" id="IPR029039">
    <property type="entry name" value="Flavoprotein-like_sf"/>
</dbReference>
<evidence type="ECO:0000256" key="4">
    <source>
        <dbReference type="ARBA" id="ARBA00022982"/>
    </source>
</evidence>
<evidence type="ECO:0000256" key="3">
    <source>
        <dbReference type="ARBA" id="ARBA00022448"/>
    </source>
</evidence>
<dbReference type="CDD" id="cd07709">
    <property type="entry name" value="flavodiiron_proteins_MBL-fold"/>
    <property type="match status" value="1"/>
</dbReference>
<keyword evidence="8" id="KW-1185">Reference proteome</keyword>
<evidence type="ECO:0000256" key="1">
    <source>
        <dbReference type="ARBA" id="ARBA00001962"/>
    </source>
</evidence>
<dbReference type="EMBL" id="FNAQ01000008">
    <property type="protein sequence ID" value="SDE33975.1"/>
    <property type="molecule type" value="Genomic_DNA"/>
</dbReference>
<comment type="similarity">
    <text evidence="2">In the N-terminal section; belongs to the zinc metallo-hydrolase group 3 family.</text>
</comment>
<dbReference type="Gene3D" id="3.60.15.10">
    <property type="entry name" value="Ribonuclease Z/Hydroxyacylglutathione hydrolase-like"/>
    <property type="match status" value="1"/>
</dbReference>
<evidence type="ECO:0000313" key="7">
    <source>
        <dbReference type="EMBL" id="SDE33975.1"/>
    </source>
</evidence>
<evidence type="ECO:0000259" key="6">
    <source>
        <dbReference type="PROSITE" id="PS50902"/>
    </source>
</evidence>
<reference evidence="8" key="1">
    <citation type="submission" date="2016-10" db="EMBL/GenBank/DDBJ databases">
        <authorList>
            <person name="Varghese N."/>
            <person name="Submissions S."/>
        </authorList>
    </citation>
    <scope>NUCLEOTIDE SEQUENCE [LARGE SCALE GENOMIC DNA]</scope>
    <source>
        <strain evidence="8">DSM 8987</strain>
    </source>
</reference>
<dbReference type="PANTHER" id="PTHR32145">
    <property type="entry name" value="DIFLAVIN FLAVOPROTEIN A 2-RELATED"/>
    <property type="match status" value="1"/>
</dbReference>
<dbReference type="InterPro" id="IPR045761">
    <property type="entry name" value="ODP_dom"/>
</dbReference>
<gene>
    <name evidence="7" type="ORF">SAMN05661003_10861</name>
</gene>
<proteinExistence type="inferred from homology"/>
<dbReference type="SMART" id="SM00849">
    <property type="entry name" value="Lactamase_B"/>
    <property type="match status" value="1"/>
</dbReference>
<dbReference type="SUPFAM" id="SSF56281">
    <property type="entry name" value="Metallo-hydrolase/oxidoreductase"/>
    <property type="match status" value="1"/>
</dbReference>
<sequence length="399" mass="44500">METEMTAIAVTPRLHWVGAYDPQLRIFDELYPTRSGTTYNAYLLQLGGKNILFDTVEEHFFDQFHARLTSVCAIADIDLLVTQHTEHDHAGSIGRLLQLNPRLKVYGSQAALRFLGQQLNREFAGEAVKEGQVLELGEGAQLQFVLAPFLHWPDTIFSYLPTEQVLISGDAFGAHFCPAAGRLFDDEVSNFQADFQMYFDTIVRPFKSQVQDALKKALSLDIRTICPSHGPVRRRRVTEALTDYDRWSTLACAEGRRILLLEHSPHGTTRAMGDRVTQRLEAQGCTVVRFKAVELDEARFQDELECADALVIGAATINRDAGPPVWKALVHLSTVTPKNRLALVYGAYGWSGEAVKLIEERLLGQRYKLAAPGVRWQFSPTESDIAACLAQVDALLAAL</sequence>
<keyword evidence="4" id="KW-0249">Electron transport</keyword>